<proteinExistence type="predicted"/>
<dbReference type="KEGG" id="ido:I598_2491"/>
<keyword evidence="4" id="KW-1133">Transmembrane helix</keyword>
<dbReference type="RefSeq" id="WP_232314149.1">
    <property type="nucleotide sequence ID" value="NZ_CP014209.1"/>
</dbReference>
<dbReference type="EMBL" id="CP014209">
    <property type="protein sequence ID" value="ANC32027.1"/>
    <property type="molecule type" value="Genomic_DNA"/>
</dbReference>
<evidence type="ECO:0000256" key="1">
    <source>
        <dbReference type="ARBA" id="ARBA00022801"/>
    </source>
</evidence>
<evidence type="ECO:0000256" key="3">
    <source>
        <dbReference type="SAM" id="MobiDB-lite"/>
    </source>
</evidence>
<feature type="active site" description="Acyl-thioester intermediate" evidence="2">
    <location>
        <position position="235"/>
    </location>
</feature>
<gene>
    <name evidence="5" type="ORF">I598_2491</name>
</gene>
<evidence type="ECO:0000256" key="4">
    <source>
        <dbReference type="SAM" id="Phobius"/>
    </source>
</evidence>
<dbReference type="InterPro" id="IPR042003">
    <property type="entry name" value="Sortase_E"/>
</dbReference>
<name>A0A161IF55_9MICO</name>
<feature type="region of interest" description="Disordered" evidence="3">
    <location>
        <begin position="79"/>
        <end position="100"/>
    </location>
</feature>
<keyword evidence="1" id="KW-0378">Hydrolase</keyword>
<feature type="active site" description="Proton donor/acceptor" evidence="2">
    <location>
        <position position="163"/>
    </location>
</feature>
<dbReference type="InterPro" id="IPR023365">
    <property type="entry name" value="Sortase_dom-sf"/>
</dbReference>
<dbReference type="Gene3D" id="2.40.260.10">
    <property type="entry name" value="Sortase"/>
    <property type="match status" value="1"/>
</dbReference>
<protein>
    <submittedName>
        <fullName evidence="5">Sortase family protein</fullName>
    </submittedName>
</protein>
<dbReference type="InterPro" id="IPR053465">
    <property type="entry name" value="Sortase_Class_E"/>
</dbReference>
<dbReference type="InterPro" id="IPR005754">
    <property type="entry name" value="Sortase"/>
</dbReference>
<feature type="transmembrane region" description="Helical" evidence="4">
    <location>
        <begin position="31"/>
        <end position="60"/>
    </location>
</feature>
<feature type="region of interest" description="Disordered" evidence="3">
    <location>
        <begin position="1"/>
        <end position="25"/>
    </location>
</feature>
<keyword evidence="4" id="KW-0472">Membrane</keyword>
<dbReference type="CDD" id="cd05830">
    <property type="entry name" value="Sortase_E"/>
    <property type="match status" value="1"/>
</dbReference>
<dbReference type="PATRIC" id="fig|1300344.3.peg.2500"/>
<sequence length="287" mass="30979">MRHVRDAARSGPPAGAPAPPAHGRVRRRGGLVGSVVGFVGELLITAGVFLGLFVVWQLWWTDVQADRVHTEVMAAQDWPDPPVVQADDGPAVASEHRGEPPVLDEPPLEDVFARFYVPAWGADYVEPIAQGVDKASVLDRLGIGHYPGTAMPGGLGNFALAGHRTTYGKPFHRVAELEAGDALVVRTKDTWYVYRMTEHLIVWPNQVEVVSPVPGLMPGEPIPELTQRFITLTACHPMYSAAQRYIIHGELDYWAPVSEGTPAELLDVGFDPAAAAAGGSFDATVVR</sequence>
<dbReference type="NCBIfam" id="NF033747">
    <property type="entry name" value="class_E_sortase"/>
    <property type="match status" value="1"/>
</dbReference>
<keyword evidence="4" id="KW-0812">Transmembrane</keyword>
<evidence type="ECO:0000313" key="6">
    <source>
        <dbReference type="Proteomes" id="UP000076794"/>
    </source>
</evidence>
<dbReference type="GO" id="GO:0016787">
    <property type="term" value="F:hydrolase activity"/>
    <property type="evidence" value="ECO:0007669"/>
    <property type="project" value="UniProtKB-KW"/>
</dbReference>
<dbReference type="Pfam" id="PF04203">
    <property type="entry name" value="Sortase"/>
    <property type="match status" value="1"/>
</dbReference>
<accession>A0A161IF55</accession>
<keyword evidence="6" id="KW-1185">Reference proteome</keyword>
<dbReference type="STRING" id="1300344.I598_2491"/>
<organism evidence="5 6">
    <name type="scientific">Isoptericola dokdonensis DS-3</name>
    <dbReference type="NCBI Taxonomy" id="1300344"/>
    <lineage>
        <taxon>Bacteria</taxon>
        <taxon>Bacillati</taxon>
        <taxon>Actinomycetota</taxon>
        <taxon>Actinomycetes</taxon>
        <taxon>Micrococcales</taxon>
        <taxon>Promicromonosporaceae</taxon>
        <taxon>Isoptericola</taxon>
    </lineage>
</organism>
<dbReference type="NCBIfam" id="TIGR01076">
    <property type="entry name" value="sortase_fam"/>
    <property type="match status" value="1"/>
</dbReference>
<dbReference type="AlphaFoldDB" id="A0A161IF55"/>
<dbReference type="Proteomes" id="UP000076794">
    <property type="component" value="Chromosome"/>
</dbReference>
<reference evidence="5 6" key="1">
    <citation type="submission" date="2016-01" db="EMBL/GenBank/DDBJ databases">
        <title>Complete genome sequence of a soil Actinobacterium, Isoptericola dokdonensis DS-3.</title>
        <authorList>
            <person name="Kwon S.-K."/>
            <person name="Kim J.F."/>
        </authorList>
    </citation>
    <scope>NUCLEOTIDE SEQUENCE [LARGE SCALE GENOMIC DNA]</scope>
    <source>
        <strain evidence="5 6">DS-3</strain>
    </source>
</reference>
<evidence type="ECO:0000256" key="2">
    <source>
        <dbReference type="PIRSR" id="PIRSR605754-1"/>
    </source>
</evidence>
<evidence type="ECO:0000313" key="5">
    <source>
        <dbReference type="EMBL" id="ANC32027.1"/>
    </source>
</evidence>
<dbReference type="SUPFAM" id="SSF63817">
    <property type="entry name" value="Sortase"/>
    <property type="match status" value="1"/>
</dbReference>